<keyword evidence="3" id="KW-0812">Transmembrane</keyword>
<evidence type="ECO:0000256" key="1">
    <source>
        <dbReference type="ARBA" id="ARBA00007118"/>
    </source>
</evidence>
<dbReference type="PANTHER" id="PTHR43673:SF10">
    <property type="entry name" value="NADH DEHYDROGENASE_NAD(P)H NITROREDUCTASE XCC3605-RELATED"/>
    <property type="match status" value="1"/>
</dbReference>
<sequence>MRTQCSSHRQEPQIMNTQDPVLPWDGFQAANRFRRAIRKFKPIAIPETDIYALLTEAAYAPSSGNMQPYEFHWIREPALKAKVAAACNGQKAASSAAEFVVVVASPALGLRTANAQLEHVESSSALGQASKAYYRKQVGMFKKILGVGSSALWTPLVLLAALFRPTLSLLPVGHIGGRQWAARNAIFAAQTLMLGAAAKGIDTCPMEGFSAPQVAKLLGLPRGSVIPLVIALGYRADDARVEERWRRPITDVVVSH</sequence>
<comment type="similarity">
    <text evidence="1">Belongs to the nitroreductase family.</text>
</comment>
<protein>
    <submittedName>
        <fullName evidence="5">Nadph nitroreductase protein</fullName>
    </submittedName>
</protein>
<feature type="transmembrane region" description="Helical" evidence="3">
    <location>
        <begin position="144"/>
        <end position="163"/>
    </location>
</feature>
<dbReference type="InterPro" id="IPR029479">
    <property type="entry name" value="Nitroreductase"/>
</dbReference>
<dbReference type="SUPFAM" id="SSF55469">
    <property type="entry name" value="FMN-dependent nitroreductase-like"/>
    <property type="match status" value="1"/>
</dbReference>
<accession>A0A3M4W3I2</accession>
<proteinExistence type="inferred from homology"/>
<comment type="caution">
    <text evidence="5">The sequence shown here is derived from an EMBL/GenBank/DDBJ whole genome shotgun (WGS) entry which is preliminary data.</text>
</comment>
<dbReference type="EMBL" id="RBRY01000068">
    <property type="protein sequence ID" value="RMR58433.1"/>
    <property type="molecule type" value="Genomic_DNA"/>
</dbReference>
<dbReference type="Pfam" id="PF00881">
    <property type="entry name" value="Nitroreductase"/>
    <property type="match status" value="1"/>
</dbReference>
<keyword evidence="2" id="KW-0560">Oxidoreductase</keyword>
<name>A0A3M4W3I2_PSECI</name>
<keyword evidence="3" id="KW-0472">Membrane</keyword>
<evidence type="ECO:0000256" key="2">
    <source>
        <dbReference type="ARBA" id="ARBA00023002"/>
    </source>
</evidence>
<dbReference type="InterPro" id="IPR000415">
    <property type="entry name" value="Nitroreductase-like"/>
</dbReference>
<dbReference type="GO" id="GO:0016491">
    <property type="term" value="F:oxidoreductase activity"/>
    <property type="evidence" value="ECO:0007669"/>
    <property type="project" value="UniProtKB-KW"/>
</dbReference>
<dbReference type="Gene3D" id="3.40.109.10">
    <property type="entry name" value="NADH Oxidase"/>
    <property type="match status" value="1"/>
</dbReference>
<dbReference type="AlphaFoldDB" id="A0A3M4W3I2"/>
<dbReference type="Proteomes" id="UP000278332">
    <property type="component" value="Unassembled WGS sequence"/>
</dbReference>
<evidence type="ECO:0000256" key="3">
    <source>
        <dbReference type="SAM" id="Phobius"/>
    </source>
</evidence>
<feature type="domain" description="Nitroreductase" evidence="4">
    <location>
        <begin position="32"/>
        <end position="234"/>
    </location>
</feature>
<reference evidence="5 6" key="1">
    <citation type="submission" date="2018-08" db="EMBL/GenBank/DDBJ databases">
        <title>Recombination of ecologically and evolutionarily significant loci maintains genetic cohesion in the Pseudomonas syringae species complex.</title>
        <authorList>
            <person name="Dillon M."/>
            <person name="Thakur S."/>
            <person name="Almeida R.N.D."/>
            <person name="Weir B.S."/>
            <person name="Guttman D.S."/>
        </authorList>
    </citation>
    <scope>NUCLEOTIDE SEQUENCE [LARGE SCALE GENOMIC DNA]</scope>
    <source>
        <strain evidence="5 6">ICMP 6917</strain>
    </source>
</reference>
<gene>
    <name evidence="5" type="ORF">ALP84_100383</name>
</gene>
<evidence type="ECO:0000313" key="5">
    <source>
        <dbReference type="EMBL" id="RMR58433.1"/>
    </source>
</evidence>
<organism evidence="5 6">
    <name type="scientific">Pseudomonas cichorii</name>
    <dbReference type="NCBI Taxonomy" id="36746"/>
    <lineage>
        <taxon>Bacteria</taxon>
        <taxon>Pseudomonadati</taxon>
        <taxon>Pseudomonadota</taxon>
        <taxon>Gammaproteobacteria</taxon>
        <taxon>Pseudomonadales</taxon>
        <taxon>Pseudomonadaceae</taxon>
        <taxon>Pseudomonas</taxon>
    </lineage>
</organism>
<keyword evidence="3" id="KW-1133">Transmembrane helix</keyword>
<dbReference type="PANTHER" id="PTHR43673">
    <property type="entry name" value="NAD(P)H NITROREDUCTASE YDGI-RELATED"/>
    <property type="match status" value="1"/>
</dbReference>
<evidence type="ECO:0000313" key="6">
    <source>
        <dbReference type="Proteomes" id="UP000278332"/>
    </source>
</evidence>
<evidence type="ECO:0000259" key="4">
    <source>
        <dbReference type="Pfam" id="PF00881"/>
    </source>
</evidence>